<dbReference type="InterPro" id="IPR011048">
    <property type="entry name" value="Haem_d1_sf"/>
</dbReference>
<dbReference type="InterPro" id="IPR027589">
    <property type="entry name" value="Choice_anch_B"/>
</dbReference>
<dbReference type="SUPFAM" id="SSF51004">
    <property type="entry name" value="C-terminal (heme d1) domain of cytochrome cd1-nitrite reductase"/>
    <property type="match status" value="1"/>
</dbReference>
<proteinExistence type="predicted"/>
<dbReference type="Pfam" id="PF08309">
    <property type="entry name" value="LVIVD"/>
    <property type="match status" value="3"/>
</dbReference>
<dbReference type="AlphaFoldDB" id="A0A1H7TQ23"/>
<dbReference type="OrthoDB" id="9815940at2"/>
<dbReference type="STRING" id="228957.SAMN04488008_106113"/>
<dbReference type="PANTHER" id="PTHR38787:SF3">
    <property type="entry name" value="REGULATORY P DOMAIN-CONTAINING PROTEIN"/>
    <property type="match status" value="1"/>
</dbReference>
<organism evidence="1 2">
    <name type="scientific">Maribacter orientalis</name>
    <dbReference type="NCBI Taxonomy" id="228957"/>
    <lineage>
        <taxon>Bacteria</taxon>
        <taxon>Pseudomonadati</taxon>
        <taxon>Bacteroidota</taxon>
        <taxon>Flavobacteriia</taxon>
        <taxon>Flavobacteriales</taxon>
        <taxon>Flavobacteriaceae</taxon>
        <taxon>Maribacter</taxon>
    </lineage>
</organism>
<dbReference type="PANTHER" id="PTHR38787">
    <property type="entry name" value="REGULATORY P DOMAIN-CONTAINING PROTEIN"/>
    <property type="match status" value="1"/>
</dbReference>
<dbReference type="PROSITE" id="PS51257">
    <property type="entry name" value="PROKAR_LIPOPROTEIN"/>
    <property type="match status" value="1"/>
</dbReference>
<gene>
    <name evidence="1" type="ORF">SAMN04488008_106113</name>
</gene>
<protein>
    <submittedName>
        <fullName evidence="1">Choice-of-anchor B domain-containing protein</fullName>
    </submittedName>
</protein>
<sequence length="417" mass="46208">MKKGLWFIIFIMIFGCSSDDNIEVEVDNQMEDPEEIPSSENNVTAIVPCENGMAGIYPCNGYDLVAHISLSEMSAQEGNDIWGWTDAESGKEYALIGLDNGTAFIDISDAVKPIFLGKLPTATSSSPWRDVKIFGDFAYIVSEASDHGVQVFDLKKLRNVSNPPQEFSTDGRYTDLGNAHNIVINETSGFAYPVGTNRDDQFNGGVHFLNLENPIVPALAGGWGLNGYTHDAQVITYNGPDANYLGSEIFVGANENQVVVVDISDKNAPVTLATLPYPNIGYTHQGWFTENHRYFILGDELDEVRQGFKTRTLIFDMVDLEKPVLHHTYLGPTNAIDHNGYVLGDEFFLANYTAGVRVLDITEIESRTIVEKAFFDTYPANNNTQFAGVWSVYPYFESGYIIISDINTGFFIIQKSS</sequence>
<dbReference type="NCBIfam" id="TIGR04312">
    <property type="entry name" value="choice_anch_B"/>
    <property type="match status" value="1"/>
</dbReference>
<accession>A0A1H7TQ23</accession>
<dbReference type="GO" id="GO:0005576">
    <property type="term" value="C:extracellular region"/>
    <property type="evidence" value="ECO:0007669"/>
    <property type="project" value="TreeGrafter"/>
</dbReference>
<dbReference type="EMBL" id="FNZN01000006">
    <property type="protein sequence ID" value="SEL86851.1"/>
    <property type="molecule type" value="Genomic_DNA"/>
</dbReference>
<evidence type="ECO:0000313" key="2">
    <source>
        <dbReference type="Proteomes" id="UP000198990"/>
    </source>
</evidence>
<dbReference type="RefSeq" id="WP_091625349.1">
    <property type="nucleotide sequence ID" value="NZ_FNZN01000006.1"/>
</dbReference>
<keyword evidence="2" id="KW-1185">Reference proteome</keyword>
<dbReference type="Proteomes" id="UP000198990">
    <property type="component" value="Unassembled WGS sequence"/>
</dbReference>
<reference evidence="2" key="1">
    <citation type="submission" date="2016-10" db="EMBL/GenBank/DDBJ databases">
        <authorList>
            <person name="Varghese N."/>
            <person name="Submissions S."/>
        </authorList>
    </citation>
    <scope>NUCLEOTIDE SEQUENCE [LARGE SCALE GENOMIC DNA]</scope>
    <source>
        <strain evidence="2">DSM 16471</strain>
    </source>
</reference>
<dbReference type="InterPro" id="IPR013211">
    <property type="entry name" value="LVIVD"/>
</dbReference>
<name>A0A1H7TQ23_9FLAO</name>
<evidence type="ECO:0000313" key="1">
    <source>
        <dbReference type="EMBL" id="SEL86851.1"/>
    </source>
</evidence>